<proteinExistence type="predicted"/>
<feature type="compositionally biased region" description="Low complexity" evidence="1">
    <location>
        <begin position="69"/>
        <end position="83"/>
    </location>
</feature>
<dbReference type="RefSeq" id="WP_357973793.1">
    <property type="nucleotide sequence ID" value="NZ_JBFAIH010000002.1"/>
</dbReference>
<accession>A0ABV3F2S2</accession>
<evidence type="ECO:0008006" key="4">
    <source>
        <dbReference type="Google" id="ProtNLM"/>
    </source>
</evidence>
<feature type="region of interest" description="Disordered" evidence="1">
    <location>
        <begin position="186"/>
        <end position="345"/>
    </location>
</feature>
<comment type="caution">
    <text evidence="2">The sequence shown here is derived from an EMBL/GenBank/DDBJ whole genome shotgun (WGS) entry which is preliminary data.</text>
</comment>
<feature type="compositionally biased region" description="Basic and acidic residues" evidence="1">
    <location>
        <begin position="186"/>
        <end position="197"/>
    </location>
</feature>
<gene>
    <name evidence="2" type="ORF">AB0H72_04845</name>
</gene>
<evidence type="ECO:0000313" key="3">
    <source>
        <dbReference type="Proteomes" id="UP001551658"/>
    </source>
</evidence>
<sequence length="551" mass="57613">MAEPEIRQAPHPIDSSPRPVPTAGTVELSYETQPPPALSGTGGTPTVSGGPAADSAPQGPLEAVIDTRAAAADSSVAAANTDARVLLKRPDPSEPAACSSSDPVREPVAAHAEPVLAPERAEVSAPPVRAQLPAAPAERPRMAAHSETARPPAPEPRPAPRTIELPPELSLQLARITVPARARPVLRSEEPVRREVPAEPVRGEPVGEPVRSDVRAEPVRREIPAEALGTEPPPGAMRTEEPKRREPPVGPVPGEPPVELVPGEPPVGAVPAESPVELVSGELPVGPVGPEPPVGPVRTDLPAEPETAPALRLVDDPSPPDTLAPPEAEPEPFSSNEALTVVPGTGGNPVDAIRLAKDMARRHGLRIRGFETAGLETEVVQQIAAALNDLLGKYTVALYGIEVTEQRDDTIRRERKKAAESGSAEPPPVWITVERAELASPGAGGTGPTRRRFRRAGAAGRPAYTAVVRAFAAALDEAGDYRARQEAWRILMAGSLSGGPDIGAGLLDPGRALVEGFVEVELHGKRAGEPAKELHRALLKMAQAESEESTA</sequence>
<feature type="region of interest" description="Disordered" evidence="1">
    <location>
        <begin position="1"/>
        <end position="168"/>
    </location>
</feature>
<feature type="compositionally biased region" description="Low complexity" evidence="1">
    <location>
        <begin position="257"/>
        <end position="273"/>
    </location>
</feature>
<dbReference type="Proteomes" id="UP001551658">
    <property type="component" value="Unassembled WGS sequence"/>
</dbReference>
<name>A0ABV3F2S2_9NOCA</name>
<dbReference type="EMBL" id="JBFAIH010000002">
    <property type="protein sequence ID" value="MEV0362013.1"/>
    <property type="molecule type" value="Genomic_DNA"/>
</dbReference>
<keyword evidence="3" id="KW-1185">Reference proteome</keyword>
<feature type="compositionally biased region" description="Basic and acidic residues" evidence="1">
    <location>
        <begin position="238"/>
        <end position="247"/>
    </location>
</feature>
<evidence type="ECO:0000313" key="2">
    <source>
        <dbReference type="EMBL" id="MEV0362013.1"/>
    </source>
</evidence>
<evidence type="ECO:0000256" key="1">
    <source>
        <dbReference type="SAM" id="MobiDB-lite"/>
    </source>
</evidence>
<organism evidence="2 3">
    <name type="scientific">Nocardia fusca</name>
    <dbReference type="NCBI Taxonomy" id="941183"/>
    <lineage>
        <taxon>Bacteria</taxon>
        <taxon>Bacillati</taxon>
        <taxon>Actinomycetota</taxon>
        <taxon>Actinomycetes</taxon>
        <taxon>Mycobacteriales</taxon>
        <taxon>Nocardiaceae</taxon>
        <taxon>Nocardia</taxon>
    </lineage>
</organism>
<reference evidence="2 3" key="1">
    <citation type="submission" date="2024-06" db="EMBL/GenBank/DDBJ databases">
        <title>The Natural Products Discovery Center: Release of the First 8490 Sequenced Strains for Exploring Actinobacteria Biosynthetic Diversity.</title>
        <authorList>
            <person name="Kalkreuter E."/>
            <person name="Kautsar S.A."/>
            <person name="Yang D."/>
            <person name="Bader C.D."/>
            <person name="Teijaro C.N."/>
            <person name="Fluegel L."/>
            <person name="Davis C.M."/>
            <person name="Simpson J.R."/>
            <person name="Lauterbach L."/>
            <person name="Steele A.D."/>
            <person name="Gui C."/>
            <person name="Meng S."/>
            <person name="Li G."/>
            <person name="Viehrig K."/>
            <person name="Ye F."/>
            <person name="Su P."/>
            <person name="Kiefer A.F."/>
            <person name="Nichols A."/>
            <person name="Cepeda A.J."/>
            <person name="Yan W."/>
            <person name="Fan B."/>
            <person name="Jiang Y."/>
            <person name="Adhikari A."/>
            <person name="Zheng C.-J."/>
            <person name="Schuster L."/>
            <person name="Cowan T.M."/>
            <person name="Smanski M.J."/>
            <person name="Chevrette M.G."/>
            <person name="De Carvalho L.P.S."/>
            <person name="Shen B."/>
        </authorList>
    </citation>
    <scope>NUCLEOTIDE SEQUENCE [LARGE SCALE GENOMIC DNA]</scope>
    <source>
        <strain evidence="2 3">NPDC050671</strain>
    </source>
</reference>
<feature type="compositionally biased region" description="Low complexity" evidence="1">
    <location>
        <begin position="198"/>
        <end position="209"/>
    </location>
</feature>
<feature type="compositionally biased region" description="Basic and acidic residues" evidence="1">
    <location>
        <begin position="210"/>
        <end position="224"/>
    </location>
</feature>
<protein>
    <recommendedName>
        <fullName evidence="4">Translation initiation factor 2</fullName>
    </recommendedName>
</protein>